<organism evidence="2 3">
    <name type="scientific">Ruminococcus bromii</name>
    <dbReference type="NCBI Taxonomy" id="40518"/>
    <lineage>
        <taxon>Bacteria</taxon>
        <taxon>Bacillati</taxon>
        <taxon>Bacillota</taxon>
        <taxon>Clostridia</taxon>
        <taxon>Eubacteriales</taxon>
        <taxon>Oscillospiraceae</taxon>
        <taxon>Ruminococcus</taxon>
    </lineage>
</organism>
<feature type="transmembrane region" description="Helical" evidence="1">
    <location>
        <begin position="12"/>
        <end position="31"/>
    </location>
</feature>
<feature type="transmembrane region" description="Helical" evidence="1">
    <location>
        <begin position="182"/>
        <end position="202"/>
    </location>
</feature>
<keyword evidence="1" id="KW-0472">Membrane</keyword>
<dbReference type="EMBL" id="NNSR01000072">
    <property type="protein sequence ID" value="PKD27221.1"/>
    <property type="molecule type" value="Genomic_DNA"/>
</dbReference>
<accession>A0A2N0UJR8</accession>
<comment type="caution">
    <text evidence="2">The sequence shown here is derived from an EMBL/GenBank/DDBJ whole genome shotgun (WGS) entry which is preliminary data.</text>
</comment>
<feature type="transmembrane region" description="Helical" evidence="1">
    <location>
        <begin position="115"/>
        <end position="132"/>
    </location>
</feature>
<evidence type="ECO:0000313" key="2">
    <source>
        <dbReference type="EMBL" id="PKD27221.1"/>
    </source>
</evidence>
<feature type="transmembrane region" description="Helical" evidence="1">
    <location>
        <begin position="80"/>
        <end position="103"/>
    </location>
</feature>
<keyword evidence="3" id="KW-1185">Reference proteome</keyword>
<keyword evidence="1" id="KW-0812">Transmembrane</keyword>
<reference evidence="2" key="1">
    <citation type="journal article" date="2018" name="Environ. Microbiol.">
        <title>Sporulation capability and amylosome conservation among diverse human colonic and rumen isolates of the keystone starch-degrader Ruminococcus bromii.</title>
        <authorList>
            <person name="Mukhopadhya I."/>
            <person name="Morais S."/>
            <person name="Laverde-Gomez J."/>
            <person name="Sheridan P.O."/>
            <person name="Walker A.W."/>
            <person name="Kelly W."/>
            <person name="Klieve A.V."/>
            <person name="Ouwerkerk D."/>
            <person name="Duncan S.H."/>
            <person name="Louis P."/>
            <person name="Koropatkin N."/>
            <person name="Cockburn D."/>
            <person name="Kibler R."/>
            <person name="Cooper P.J."/>
            <person name="Sandoval C."/>
            <person name="Crost E."/>
            <person name="Juge N."/>
            <person name="Bayer E.A."/>
            <person name="Flint H.J."/>
        </authorList>
    </citation>
    <scope>NUCLEOTIDE SEQUENCE [LARGE SCALE GENOMIC DNA]</scope>
    <source>
        <strain evidence="2">ATCC 27255</strain>
    </source>
</reference>
<gene>
    <name evidence="2" type="ORF">RBATCC27255_01610</name>
</gene>
<proteinExistence type="predicted"/>
<evidence type="ECO:0000256" key="1">
    <source>
        <dbReference type="SAM" id="Phobius"/>
    </source>
</evidence>
<protein>
    <submittedName>
        <fullName evidence="2">Spore germination protein (Amino acid permease)</fullName>
    </submittedName>
</protein>
<feature type="transmembrane region" description="Helical" evidence="1">
    <location>
        <begin position="37"/>
        <end position="59"/>
    </location>
</feature>
<keyword evidence="1" id="KW-1133">Transmembrane helix</keyword>
<dbReference type="RefSeq" id="WP_101029543.1">
    <property type="nucleotide sequence ID" value="NZ_CABMMZ010000072.1"/>
</dbReference>
<dbReference type="Proteomes" id="UP000233425">
    <property type="component" value="Unassembled WGS sequence"/>
</dbReference>
<dbReference type="AlphaFoldDB" id="A0A2N0UJR8"/>
<feature type="transmembrane region" description="Helical" evidence="1">
    <location>
        <begin position="296"/>
        <end position="317"/>
    </location>
</feature>
<feature type="transmembrane region" description="Helical" evidence="1">
    <location>
        <begin position="144"/>
        <end position="162"/>
    </location>
</feature>
<sequence length="355" mass="39613">MQSNITFPSKRLMLSLFVCSVLPILLMGRSFLQSDNIFSSLVSIGFGIFFTLLCFVPFYSIKHRTRLDFSAFAKNTSQTGFFFVSSYYCMYFTVITVSFLIRFCDMFVSGVNPDADTKVIAFLILCICVYGASKGVNPLSRVSIFVFAFLIIAFAVIFFGNIKSFEFAPNSTFVTPDFSNIRSNAADCLIFAFLPVIFGFNSTSTKNLSIKQPVITTLIIFGTLMLTLFFTDFVTGAYSAQQPYSVQLLSKTAYFGDMKGFDSFYLAAVTACVFVFVTAVLISVSNCIVNTSSKRTLVFVSIIAFIMFVLFVCADSYNAVKELLLNNIFLTALNFISALLIPAICLFAYRRKLYD</sequence>
<feature type="transmembrane region" description="Helical" evidence="1">
    <location>
        <begin position="214"/>
        <end position="238"/>
    </location>
</feature>
<evidence type="ECO:0000313" key="3">
    <source>
        <dbReference type="Proteomes" id="UP000233425"/>
    </source>
</evidence>
<name>A0A2N0UJR8_9FIRM</name>
<feature type="transmembrane region" description="Helical" evidence="1">
    <location>
        <begin position="264"/>
        <end position="284"/>
    </location>
</feature>
<feature type="transmembrane region" description="Helical" evidence="1">
    <location>
        <begin position="329"/>
        <end position="349"/>
    </location>
</feature>